<dbReference type="Pfam" id="PF00300">
    <property type="entry name" value="His_Phos_1"/>
    <property type="match status" value="1"/>
</dbReference>
<proteinExistence type="predicted"/>
<reference evidence="2 3" key="2">
    <citation type="submission" date="2019-02" db="EMBL/GenBank/DDBJ databases">
        <title>'Lichenibacterium ramalinii' gen. nov. sp. nov., 'Lichenibacterium minor' gen. nov. sp. nov.</title>
        <authorList>
            <person name="Pankratov T."/>
        </authorList>
    </citation>
    <scope>NUCLEOTIDE SEQUENCE [LARGE SCALE GENOMIC DNA]</scope>
    <source>
        <strain evidence="2 3">RmlP001</strain>
    </source>
</reference>
<comment type="caution">
    <text evidence="2">The sequence shown here is derived from an EMBL/GenBank/DDBJ whole genome shotgun (WGS) entry which is preliminary data.</text>
</comment>
<keyword evidence="1" id="KW-0378">Hydrolase</keyword>
<dbReference type="Gene3D" id="3.40.50.1240">
    <property type="entry name" value="Phosphoglycerate mutase-like"/>
    <property type="match status" value="1"/>
</dbReference>
<dbReference type="OrthoDB" id="9810154at2"/>
<reference evidence="2 3" key="1">
    <citation type="submission" date="2018-09" db="EMBL/GenBank/DDBJ databases">
        <authorList>
            <person name="Grouzdev D.S."/>
            <person name="Krutkina M.S."/>
        </authorList>
    </citation>
    <scope>NUCLEOTIDE SEQUENCE [LARGE SCALE GENOMIC DNA]</scope>
    <source>
        <strain evidence="2 3">RmlP001</strain>
    </source>
</reference>
<sequence>MLGGCSPDVGTGRSMRQLILMRHAKAEPAAGQGDHGRALSRRGQAEALEAGRRIAALARPGAALVSDSARTRQTLDCAAPALPAGLPRRFTRALYGATANAILAEVRETSPEVACLLVIGHNPGIGDLARRLAADGEAEALERVAAGFPTSCFAVVDLPADSWKEAGPGRLAFLLPADERSGA</sequence>
<dbReference type="EMBL" id="QYBC01000006">
    <property type="protein sequence ID" value="RYB05618.1"/>
    <property type="molecule type" value="Genomic_DNA"/>
</dbReference>
<evidence type="ECO:0000313" key="3">
    <source>
        <dbReference type="Proteomes" id="UP000289411"/>
    </source>
</evidence>
<dbReference type="PANTHER" id="PTHR20935:SF1">
    <property type="entry name" value="SLL1549 PROTEIN"/>
    <property type="match status" value="1"/>
</dbReference>
<dbReference type="GO" id="GO:0016787">
    <property type="term" value="F:hydrolase activity"/>
    <property type="evidence" value="ECO:0007669"/>
    <property type="project" value="UniProtKB-KW"/>
</dbReference>
<dbReference type="CDD" id="cd07067">
    <property type="entry name" value="HP_PGM_like"/>
    <property type="match status" value="1"/>
</dbReference>
<dbReference type="InterPro" id="IPR051021">
    <property type="entry name" value="Mito_Ser/Thr_phosphatase"/>
</dbReference>
<evidence type="ECO:0000313" key="2">
    <source>
        <dbReference type="EMBL" id="RYB05618.1"/>
    </source>
</evidence>
<keyword evidence="3" id="KW-1185">Reference proteome</keyword>
<evidence type="ECO:0000256" key="1">
    <source>
        <dbReference type="ARBA" id="ARBA00022801"/>
    </source>
</evidence>
<dbReference type="SMART" id="SM00855">
    <property type="entry name" value="PGAM"/>
    <property type="match status" value="1"/>
</dbReference>
<protein>
    <submittedName>
        <fullName evidence="2">Histidine phosphatase family protein</fullName>
    </submittedName>
</protein>
<organism evidence="2 3">
    <name type="scientific">Lichenibacterium ramalinae</name>
    <dbReference type="NCBI Taxonomy" id="2316527"/>
    <lineage>
        <taxon>Bacteria</taxon>
        <taxon>Pseudomonadati</taxon>
        <taxon>Pseudomonadota</taxon>
        <taxon>Alphaproteobacteria</taxon>
        <taxon>Hyphomicrobiales</taxon>
        <taxon>Lichenihabitantaceae</taxon>
        <taxon>Lichenibacterium</taxon>
    </lineage>
</organism>
<dbReference type="SUPFAM" id="SSF53254">
    <property type="entry name" value="Phosphoglycerate mutase-like"/>
    <property type="match status" value="1"/>
</dbReference>
<gene>
    <name evidence="2" type="ORF">D3272_08405</name>
</gene>
<dbReference type="InterPro" id="IPR029033">
    <property type="entry name" value="His_PPase_superfam"/>
</dbReference>
<dbReference type="Proteomes" id="UP000289411">
    <property type="component" value="Unassembled WGS sequence"/>
</dbReference>
<dbReference type="InterPro" id="IPR013078">
    <property type="entry name" value="His_Pase_superF_clade-1"/>
</dbReference>
<accession>A0A4Q2RHN5</accession>
<dbReference type="PANTHER" id="PTHR20935">
    <property type="entry name" value="PHOSPHOGLYCERATE MUTASE-RELATED"/>
    <property type="match status" value="1"/>
</dbReference>
<dbReference type="AlphaFoldDB" id="A0A4Q2RHN5"/>
<name>A0A4Q2RHN5_9HYPH</name>